<dbReference type="NCBIfam" id="TIGR01509">
    <property type="entry name" value="HAD-SF-IA-v3"/>
    <property type="match status" value="1"/>
</dbReference>
<dbReference type="RefSeq" id="WP_058221156.1">
    <property type="nucleotide sequence ID" value="NZ_CP125771.1"/>
</dbReference>
<comment type="caution">
    <text evidence="1">The sequence shown here is derived from an EMBL/GenBank/DDBJ whole genome shotgun (WGS) entry which is preliminary data.</text>
</comment>
<dbReference type="Gene3D" id="3.40.50.1000">
    <property type="entry name" value="HAD superfamily/HAD-like"/>
    <property type="match status" value="1"/>
</dbReference>
<dbReference type="Proteomes" id="UP001186159">
    <property type="component" value="Unassembled WGS sequence"/>
</dbReference>
<dbReference type="InterPro" id="IPR041492">
    <property type="entry name" value="HAD_2"/>
</dbReference>
<dbReference type="PANTHER" id="PTHR43611:SF3">
    <property type="entry name" value="FLAVIN MONONUCLEOTIDE HYDROLASE 1, CHLOROPLATIC"/>
    <property type="match status" value="1"/>
</dbReference>
<gene>
    <name evidence="1" type="ORF">RZO27_07635</name>
</gene>
<accession>A0ABD5GSJ6</accession>
<reference evidence="1 2" key="1">
    <citation type="submission" date="2023-10" db="EMBL/GenBank/DDBJ databases">
        <title>Production of high quality cheese from raw caw milk (raw cheese).</title>
        <authorList>
            <person name="Samouris G."/>
        </authorList>
    </citation>
    <scope>NUCLEOTIDE SEQUENCE [LARGE SCALE GENOMIC DNA]</scope>
    <source>
        <strain evidence="1 2">MRS-5</strain>
    </source>
</reference>
<dbReference type="InterPro" id="IPR023214">
    <property type="entry name" value="HAD_sf"/>
</dbReference>
<dbReference type="SFLD" id="SFLDS00003">
    <property type="entry name" value="Haloacid_Dehalogenase"/>
    <property type="match status" value="1"/>
</dbReference>
<dbReference type="InterPro" id="IPR036412">
    <property type="entry name" value="HAD-like_sf"/>
</dbReference>
<dbReference type="SUPFAM" id="SSF56784">
    <property type="entry name" value="HAD-like"/>
    <property type="match status" value="1"/>
</dbReference>
<proteinExistence type="predicted"/>
<dbReference type="AlphaFoldDB" id="A0ABD5GSJ6"/>
<protein>
    <submittedName>
        <fullName evidence="1">HAD family phosphatase</fullName>
    </submittedName>
</protein>
<sequence length="212" mass="24750">MTVKNIIFDLGGVILDLGFERMVNSFENLGIKDFSAYFNPQKQVDFFEKLELGLISPEIFYDKFREATNSQLTDEIIEENWNLILKDFQKERMDLLTELSADFSLYLFSNTNAIHAKCFEQRCIEEMGQPLSTYFRKTYYSHDLHLRKPTVESFQEVLRQSNLKADETLFIDDNADNILGAQAAGLKTYHLKAPKVLTELNFQEIIYRQVCQ</sequence>
<dbReference type="Pfam" id="PF13419">
    <property type="entry name" value="HAD_2"/>
    <property type="match status" value="1"/>
</dbReference>
<dbReference type="EMBL" id="JAWHVN010000027">
    <property type="protein sequence ID" value="MDV2618999.1"/>
    <property type="molecule type" value="Genomic_DNA"/>
</dbReference>
<dbReference type="InterPro" id="IPR006439">
    <property type="entry name" value="HAD-SF_hydro_IA"/>
</dbReference>
<dbReference type="CDD" id="cd02603">
    <property type="entry name" value="HAD_sEH-N_like"/>
    <property type="match status" value="1"/>
</dbReference>
<dbReference type="SFLD" id="SFLDG01129">
    <property type="entry name" value="C1.5:_HAD__Beta-PGM__Phosphata"/>
    <property type="match status" value="1"/>
</dbReference>
<evidence type="ECO:0000313" key="2">
    <source>
        <dbReference type="Proteomes" id="UP001186159"/>
    </source>
</evidence>
<evidence type="ECO:0000313" key="1">
    <source>
        <dbReference type="EMBL" id="MDV2618999.1"/>
    </source>
</evidence>
<name>A0ABD5GSJ6_9LACT</name>
<organism evidence="1 2">
    <name type="scientific">Lactococcus lactis</name>
    <dbReference type="NCBI Taxonomy" id="1358"/>
    <lineage>
        <taxon>Bacteria</taxon>
        <taxon>Bacillati</taxon>
        <taxon>Bacillota</taxon>
        <taxon>Bacilli</taxon>
        <taxon>Lactobacillales</taxon>
        <taxon>Streptococcaceae</taxon>
        <taxon>Lactococcus</taxon>
    </lineage>
</organism>
<dbReference type="PANTHER" id="PTHR43611">
    <property type="entry name" value="ALPHA-D-GLUCOSE 1-PHOSPHATE PHOSPHATASE"/>
    <property type="match status" value="1"/>
</dbReference>
<dbReference type="Gene3D" id="1.10.150.240">
    <property type="entry name" value="Putative phosphatase, domain 2"/>
    <property type="match status" value="1"/>
</dbReference>
<dbReference type="InterPro" id="IPR023198">
    <property type="entry name" value="PGP-like_dom2"/>
</dbReference>